<comment type="caution">
    <text evidence="3">The sequence shown here is derived from an EMBL/GenBank/DDBJ whole genome shotgun (WGS) entry which is preliminary data.</text>
</comment>
<keyword evidence="1" id="KW-0472">Membrane</keyword>
<feature type="transmembrane region" description="Helical" evidence="1">
    <location>
        <begin position="91"/>
        <end position="117"/>
    </location>
</feature>
<dbReference type="Pfam" id="PF01478">
    <property type="entry name" value="Peptidase_A24"/>
    <property type="match status" value="1"/>
</dbReference>
<accession>A0A154IAN8</accession>
<dbReference type="EMBL" id="LVYU01000133">
    <property type="protein sequence ID" value="KZA97525.1"/>
    <property type="molecule type" value="Genomic_DNA"/>
</dbReference>
<evidence type="ECO:0000259" key="2">
    <source>
        <dbReference type="Pfam" id="PF01478"/>
    </source>
</evidence>
<keyword evidence="1" id="KW-1133">Transmembrane helix</keyword>
<feature type="transmembrane region" description="Helical" evidence="1">
    <location>
        <begin position="7"/>
        <end position="27"/>
    </location>
</feature>
<dbReference type="Gene3D" id="1.20.120.1220">
    <property type="match status" value="1"/>
</dbReference>
<feature type="transmembrane region" description="Helical" evidence="1">
    <location>
        <begin position="129"/>
        <end position="145"/>
    </location>
</feature>
<keyword evidence="1" id="KW-0812">Transmembrane</keyword>
<protein>
    <recommendedName>
        <fullName evidence="2">Prepilin type IV endopeptidase peptidase domain-containing protein</fullName>
    </recommendedName>
</protein>
<dbReference type="GO" id="GO:0016020">
    <property type="term" value="C:membrane"/>
    <property type="evidence" value="ECO:0007669"/>
    <property type="project" value="InterPro"/>
</dbReference>
<feature type="transmembrane region" description="Helical" evidence="1">
    <location>
        <begin position="165"/>
        <end position="186"/>
    </location>
</feature>
<evidence type="ECO:0000256" key="1">
    <source>
        <dbReference type="SAM" id="Phobius"/>
    </source>
</evidence>
<reference evidence="3" key="1">
    <citation type="submission" date="2016-03" db="EMBL/GenBank/DDBJ databases">
        <title>Microsymbionts genomes from the relict species Vavilovia formosa.</title>
        <authorList>
            <person name="Chirak E."/>
            <person name="Kimeklis A."/>
            <person name="Kopat V."/>
            <person name="Andronov E."/>
        </authorList>
    </citation>
    <scope>NUCLEOTIDE SEQUENCE [LARGE SCALE GENOMIC DNA]</scope>
    <source>
        <strain evidence="3">Vaf12</strain>
    </source>
</reference>
<proteinExistence type="predicted"/>
<dbReference type="RefSeq" id="WP_062944526.1">
    <property type="nucleotide sequence ID" value="NZ_CP171846.1"/>
</dbReference>
<feature type="transmembrane region" description="Helical" evidence="1">
    <location>
        <begin position="59"/>
        <end position="79"/>
    </location>
</feature>
<dbReference type="GO" id="GO:0004190">
    <property type="term" value="F:aspartic-type endopeptidase activity"/>
    <property type="evidence" value="ECO:0007669"/>
    <property type="project" value="InterPro"/>
</dbReference>
<dbReference type="AlphaFoldDB" id="A0A154IAN8"/>
<evidence type="ECO:0000313" key="3">
    <source>
        <dbReference type="EMBL" id="KZA97525.1"/>
    </source>
</evidence>
<gene>
    <name evidence="3" type="ORF">A4A59_31610</name>
</gene>
<feature type="transmembrane region" description="Helical" evidence="1">
    <location>
        <begin position="33"/>
        <end position="52"/>
    </location>
</feature>
<dbReference type="InterPro" id="IPR000045">
    <property type="entry name" value="Prepilin_IV_endopep_pep"/>
</dbReference>
<feature type="domain" description="Prepilin type IV endopeptidase peptidase" evidence="2">
    <location>
        <begin position="16"/>
        <end position="118"/>
    </location>
</feature>
<name>A0A154IAN8_RHILE</name>
<sequence length="187" mass="19228">MDTIYDLTQMPAAAALAVACTMTAAVLDHRHGHIPNAVTYPCLLGGFMLAAVSGGLAGIGLAFAGLFAAGLIFIIAFAAGSCGGGDVKLMAALGAILGLWPAIDVTLASLMAGGVIAVCSMARRVQWSVLARTVGLFALLLPAGFRDAASVLKPRETHHTVRFGVAAALGLLWCLFMPDFTPLSFVR</sequence>
<organism evidence="3">
    <name type="scientific">Rhizobium leguminosarum</name>
    <dbReference type="NCBI Taxonomy" id="384"/>
    <lineage>
        <taxon>Bacteria</taxon>
        <taxon>Pseudomonadati</taxon>
        <taxon>Pseudomonadota</taxon>
        <taxon>Alphaproteobacteria</taxon>
        <taxon>Hyphomicrobiales</taxon>
        <taxon>Rhizobiaceae</taxon>
        <taxon>Rhizobium/Agrobacterium group</taxon>
        <taxon>Rhizobium</taxon>
    </lineage>
</organism>